<evidence type="ECO:0000313" key="2">
    <source>
        <dbReference type="EMBL" id="CAG7719839.1"/>
    </source>
</evidence>
<comment type="caution">
    <text evidence="2">The sequence shown here is derived from an EMBL/GenBank/DDBJ whole genome shotgun (WGS) entry which is preliminary data.</text>
</comment>
<accession>A0A8J2P0N8</accession>
<organism evidence="2 3">
    <name type="scientific">Allacma fusca</name>
    <dbReference type="NCBI Taxonomy" id="39272"/>
    <lineage>
        <taxon>Eukaryota</taxon>
        <taxon>Metazoa</taxon>
        <taxon>Ecdysozoa</taxon>
        <taxon>Arthropoda</taxon>
        <taxon>Hexapoda</taxon>
        <taxon>Collembola</taxon>
        <taxon>Symphypleona</taxon>
        <taxon>Sminthuridae</taxon>
        <taxon>Allacma</taxon>
    </lineage>
</organism>
<evidence type="ECO:0000313" key="3">
    <source>
        <dbReference type="Proteomes" id="UP000708208"/>
    </source>
</evidence>
<proteinExistence type="predicted"/>
<name>A0A8J2P0N8_9HEXA</name>
<dbReference type="Proteomes" id="UP000708208">
    <property type="component" value="Unassembled WGS sequence"/>
</dbReference>
<dbReference type="AlphaFoldDB" id="A0A8J2P0N8"/>
<evidence type="ECO:0000256" key="1">
    <source>
        <dbReference type="SAM" id="MobiDB-lite"/>
    </source>
</evidence>
<protein>
    <submittedName>
        <fullName evidence="2">Uncharacterized protein</fullName>
    </submittedName>
</protein>
<dbReference type="EMBL" id="CAJVCH010064936">
    <property type="protein sequence ID" value="CAG7719839.1"/>
    <property type="molecule type" value="Genomic_DNA"/>
</dbReference>
<gene>
    <name evidence="2" type="ORF">AFUS01_LOCUS9143</name>
</gene>
<reference evidence="2" key="1">
    <citation type="submission" date="2021-06" db="EMBL/GenBank/DDBJ databases">
        <authorList>
            <person name="Hodson N. C."/>
            <person name="Mongue J. A."/>
            <person name="Jaron S. K."/>
        </authorList>
    </citation>
    <scope>NUCLEOTIDE SEQUENCE</scope>
</reference>
<feature type="region of interest" description="Disordered" evidence="1">
    <location>
        <begin position="1"/>
        <end position="21"/>
    </location>
</feature>
<sequence>MLGLRQPGTPESESDGDVQSDNTVFDMDFSLAVISESFPKLKTLCLNGMCDFNCFSGLDKATLINHLEGGWPFERIPRLKSIMDFTELESITFERDFDIDPDMILYCMPRVPKLREISFHWNESLSVPLLRDSVGHLERIVIAICKGEKDTFKDVITQMGEMLPNTCVCFV</sequence>
<keyword evidence="3" id="KW-1185">Reference proteome</keyword>